<name>A0ABS9WH34_9ACTN</name>
<feature type="compositionally biased region" description="Basic and acidic residues" evidence="1">
    <location>
        <begin position="27"/>
        <end position="53"/>
    </location>
</feature>
<evidence type="ECO:0000313" key="2">
    <source>
        <dbReference type="EMBL" id="MCI2242159.1"/>
    </source>
</evidence>
<comment type="caution">
    <text evidence="2">The sequence shown here is derived from an EMBL/GenBank/DDBJ whole genome shotgun (WGS) entry which is preliminary data.</text>
</comment>
<accession>A0ABS9WH34</accession>
<dbReference type="RefSeq" id="WP_242165096.1">
    <property type="nucleotide sequence ID" value="NZ_JAJMLW010000002.1"/>
</dbReference>
<evidence type="ECO:0000256" key="1">
    <source>
        <dbReference type="SAM" id="MobiDB-lite"/>
    </source>
</evidence>
<feature type="compositionally biased region" description="Basic residues" evidence="1">
    <location>
        <begin position="1"/>
        <end position="12"/>
    </location>
</feature>
<evidence type="ECO:0000313" key="3">
    <source>
        <dbReference type="Proteomes" id="UP001430755"/>
    </source>
</evidence>
<reference evidence="2" key="1">
    <citation type="submission" date="2021-11" db="EMBL/GenBank/DDBJ databases">
        <title>A Novel Adlercreutzia Species, isolated from a Allomyrina dichotoma larva feces.</title>
        <authorList>
            <person name="Suh M.K."/>
        </authorList>
    </citation>
    <scope>NUCLEOTIDE SEQUENCE</scope>
    <source>
        <strain evidence="2">JBNU-10</strain>
    </source>
</reference>
<gene>
    <name evidence="2" type="ORF">LPT13_07320</name>
</gene>
<sequence>MGSRKGSAKARQRAAFEAGAGDLGDAFAREERRRDEADAEREAATRRRACESKNRYATRADAEEAIASCAAHGTRGLSAYRCPHCRGWHLTSHPWD</sequence>
<feature type="region of interest" description="Disordered" evidence="1">
    <location>
        <begin position="1"/>
        <end position="53"/>
    </location>
</feature>
<dbReference type="Proteomes" id="UP001430755">
    <property type="component" value="Unassembled WGS sequence"/>
</dbReference>
<protein>
    <submittedName>
        <fullName evidence="2">Uncharacterized protein</fullName>
    </submittedName>
</protein>
<dbReference type="EMBL" id="JAJMLW010000002">
    <property type="protein sequence ID" value="MCI2242159.1"/>
    <property type="molecule type" value="Genomic_DNA"/>
</dbReference>
<organism evidence="2 3">
    <name type="scientific">Adlercreutzia faecimuris</name>
    <dbReference type="NCBI Taxonomy" id="2897341"/>
    <lineage>
        <taxon>Bacteria</taxon>
        <taxon>Bacillati</taxon>
        <taxon>Actinomycetota</taxon>
        <taxon>Coriobacteriia</taxon>
        <taxon>Eggerthellales</taxon>
        <taxon>Eggerthellaceae</taxon>
        <taxon>Adlercreutzia</taxon>
    </lineage>
</organism>
<keyword evidence="3" id="KW-1185">Reference proteome</keyword>
<proteinExistence type="predicted"/>